<dbReference type="InterPro" id="IPR015943">
    <property type="entry name" value="WD40/YVTN_repeat-like_dom_sf"/>
</dbReference>
<dbReference type="OrthoDB" id="5594999at2759"/>
<proteinExistence type="predicted"/>
<dbReference type="PANTHER" id="PTHR14344">
    <property type="entry name" value="WD REPEAT PROTEIN"/>
    <property type="match status" value="1"/>
</dbReference>
<dbReference type="Gene3D" id="2.130.10.10">
    <property type="entry name" value="YVTN repeat-like/Quinoprotein amine dehydrogenase"/>
    <property type="match status" value="1"/>
</dbReference>
<evidence type="ECO:0008006" key="8">
    <source>
        <dbReference type="Google" id="ProtNLM"/>
    </source>
</evidence>
<accession>A0A368FLQ2</accession>
<sequence>MECDPLLSWGNEQRVKSFVRLSNGEFDILSYDDEETRFISRTAFDATLSKYVVHVGEKRIKLRKYGRGRLVEIDVSLLFNLLPEITWESYFDHDVCDALVDRGAAFIYTENNDGFFLGLRLHLIHARLSFKKAFKKLNVTSRLKFTCFSHSLVKHLDGTKRLVIVVGTTTGQIFYGTFTESGVDIEMTTSKEVNSSFRKQPINHLLCSEANLYALGKNGIFALCALRANGDIIVISARPLCPWMKGFNPCGFDQNMEVAFGFRGKMFVVVCLRHHYILASFDCGGPNRQWYFTTHLPSDDITFKTEYFFDFLSKGRVFTAHLDVKVTSWLALPPNNGRVVAATTIFAHELYSTLATVGSDHSVAIFRFFGPRQDRDWNIVLYNEATPTCVCSTVVLSGEYLVIVGGEKGSVTTWLINPVDLINVDPRQVLSHEWRRGDSSARVTAISTNRHIPRRDELPDLEHYIAAAYADGVIDILKVVFANDKLGVSLEVVRRIDRNPDFSVPTKVHCIRRRSPEIEAISELEIHAISTSGLRALHITFSWNDPEIQKRMTSEFHEVEKCGLSALAVGPIPLHDEGREDADGILVGSESGIITLIHSPVVSAPEHVARGEYHSATVTGLYIFNHEGYNYCGSVALDCRFALWRINERLELVFIKAFVLDVRDPSDVVWTYCGALIVGDGVQFIDLKPYLLPPDTTFEFCPDTIFGVFNQGLYVITSMNGPVMLQVKKKNSD</sequence>
<dbReference type="InterPro" id="IPR051973">
    <property type="entry name" value="tRNA_Anticodon_Mtase-Reg"/>
</dbReference>
<dbReference type="AlphaFoldDB" id="A0A368FLQ2"/>
<dbReference type="SUPFAM" id="SSF50978">
    <property type="entry name" value="WD40 repeat-like"/>
    <property type="match status" value="1"/>
</dbReference>
<keyword evidence="4" id="KW-0819">tRNA processing</keyword>
<keyword evidence="2" id="KW-0963">Cytoplasm</keyword>
<evidence type="ECO:0000313" key="7">
    <source>
        <dbReference type="Proteomes" id="UP000252519"/>
    </source>
</evidence>
<name>A0A368FLQ2_ANCCA</name>
<comment type="subcellular location">
    <subcellularLocation>
        <location evidence="1">Cytoplasm</location>
    </subcellularLocation>
</comment>
<dbReference type="PANTHER" id="PTHR14344:SF3">
    <property type="entry name" value="WD REPEAT-CONTAINING PROTEIN 6"/>
    <property type="match status" value="1"/>
</dbReference>
<evidence type="ECO:0000313" key="6">
    <source>
        <dbReference type="EMBL" id="RCN31097.1"/>
    </source>
</evidence>
<dbReference type="GO" id="GO:0030488">
    <property type="term" value="P:tRNA methylation"/>
    <property type="evidence" value="ECO:0007669"/>
    <property type="project" value="TreeGrafter"/>
</dbReference>
<evidence type="ECO:0000256" key="3">
    <source>
        <dbReference type="ARBA" id="ARBA00022574"/>
    </source>
</evidence>
<dbReference type="GO" id="GO:0005737">
    <property type="term" value="C:cytoplasm"/>
    <property type="evidence" value="ECO:0007669"/>
    <property type="project" value="UniProtKB-SubCell"/>
</dbReference>
<comment type="caution">
    <text evidence="6">The sequence shown here is derived from an EMBL/GenBank/DDBJ whole genome shotgun (WGS) entry which is preliminary data.</text>
</comment>
<evidence type="ECO:0000256" key="5">
    <source>
        <dbReference type="ARBA" id="ARBA00022737"/>
    </source>
</evidence>
<keyword evidence="7" id="KW-1185">Reference proteome</keyword>
<reference evidence="6 7" key="1">
    <citation type="submission" date="2014-10" db="EMBL/GenBank/DDBJ databases">
        <title>Draft genome of the hookworm Ancylostoma caninum.</title>
        <authorList>
            <person name="Mitreva M."/>
        </authorList>
    </citation>
    <scope>NUCLEOTIDE SEQUENCE [LARGE SCALE GENOMIC DNA]</scope>
    <source>
        <strain evidence="6 7">Baltimore</strain>
    </source>
</reference>
<evidence type="ECO:0000256" key="4">
    <source>
        <dbReference type="ARBA" id="ARBA00022694"/>
    </source>
</evidence>
<keyword evidence="5" id="KW-0677">Repeat</keyword>
<protein>
    <recommendedName>
        <fullName evidence="8">WD domain, G-beta repeat protein</fullName>
    </recommendedName>
</protein>
<organism evidence="6 7">
    <name type="scientific">Ancylostoma caninum</name>
    <name type="common">Dog hookworm</name>
    <dbReference type="NCBI Taxonomy" id="29170"/>
    <lineage>
        <taxon>Eukaryota</taxon>
        <taxon>Metazoa</taxon>
        <taxon>Ecdysozoa</taxon>
        <taxon>Nematoda</taxon>
        <taxon>Chromadorea</taxon>
        <taxon>Rhabditida</taxon>
        <taxon>Rhabditina</taxon>
        <taxon>Rhabditomorpha</taxon>
        <taxon>Strongyloidea</taxon>
        <taxon>Ancylostomatidae</taxon>
        <taxon>Ancylostomatinae</taxon>
        <taxon>Ancylostoma</taxon>
    </lineage>
</organism>
<keyword evidence="3" id="KW-0853">WD repeat</keyword>
<dbReference type="STRING" id="29170.A0A368FLQ2"/>
<dbReference type="InterPro" id="IPR036322">
    <property type="entry name" value="WD40_repeat_dom_sf"/>
</dbReference>
<dbReference type="EMBL" id="JOJR01001391">
    <property type="protein sequence ID" value="RCN31097.1"/>
    <property type="molecule type" value="Genomic_DNA"/>
</dbReference>
<evidence type="ECO:0000256" key="1">
    <source>
        <dbReference type="ARBA" id="ARBA00004496"/>
    </source>
</evidence>
<gene>
    <name evidence="6" type="ORF">ANCCAN_23130</name>
</gene>
<dbReference type="Proteomes" id="UP000252519">
    <property type="component" value="Unassembled WGS sequence"/>
</dbReference>
<evidence type="ECO:0000256" key="2">
    <source>
        <dbReference type="ARBA" id="ARBA00022490"/>
    </source>
</evidence>